<dbReference type="InterPro" id="IPR028081">
    <property type="entry name" value="Leu-bd"/>
</dbReference>
<evidence type="ECO:0000256" key="1">
    <source>
        <dbReference type="ARBA" id="ARBA00010062"/>
    </source>
</evidence>
<name>A0A317DTW1_9PROT</name>
<dbReference type="Gene3D" id="3.40.50.2300">
    <property type="match status" value="2"/>
</dbReference>
<dbReference type="InterPro" id="IPR028082">
    <property type="entry name" value="Peripla_BP_I"/>
</dbReference>
<sequence length="383" mass="40541">MMRVTKTLGRLAALSGAALALALGLGATAARAEESFPIGVCQSTAQGPAKFAAALLKGTELALEGVNANGGIDGKKVVIVPVDVGNNDPAQARLSFTKAFEVDKIKALLCWGTNVLVQNGPLIDEAGVATFTISQGLNVTAKAKLIQQLEAVTTLQCRAVARHLKANFPQVKTFAVLYVNYEFGIESRDQCEIEFGKEGIKLVASEGHPNAPSDLRAQTTKLLEAKPDAIYLAPIGGGTVPLAIRAGRELGYEGLYITHSAGDTPDVYRLKLAEQNFFFISHVTPDQAPQAVKDAMDTLGGYAGAGFDYGWTIAHIANELKADGKEITGTALIERLRADSRVTTPLNDFIFLADGKTVRPLGVFGVKDGGRYLVKSIAASDLE</sequence>
<organism evidence="6 7">
    <name type="scientific">Zavarzinia compransoris</name>
    <dbReference type="NCBI Taxonomy" id="1264899"/>
    <lineage>
        <taxon>Bacteria</taxon>
        <taxon>Pseudomonadati</taxon>
        <taxon>Pseudomonadota</taxon>
        <taxon>Alphaproteobacteria</taxon>
        <taxon>Rhodospirillales</taxon>
        <taxon>Zavarziniaceae</taxon>
        <taxon>Zavarzinia</taxon>
    </lineage>
</organism>
<protein>
    <recommendedName>
        <fullName evidence="5">Leucine-binding protein domain-containing protein</fullName>
    </recommendedName>
</protein>
<keyword evidence="2 4" id="KW-0732">Signal</keyword>
<evidence type="ECO:0000256" key="2">
    <source>
        <dbReference type="ARBA" id="ARBA00022729"/>
    </source>
</evidence>
<comment type="caution">
    <text evidence="6">The sequence shown here is derived from an EMBL/GenBank/DDBJ whole genome shotgun (WGS) entry which is preliminary data.</text>
</comment>
<dbReference type="GO" id="GO:0006865">
    <property type="term" value="P:amino acid transport"/>
    <property type="evidence" value="ECO:0007669"/>
    <property type="project" value="UniProtKB-KW"/>
</dbReference>
<gene>
    <name evidence="6" type="ORF">DKG75_21975</name>
</gene>
<reference evidence="7" key="1">
    <citation type="submission" date="2018-05" db="EMBL/GenBank/DDBJ databases">
        <title>Zavarzinia sp. HR-AS.</title>
        <authorList>
            <person name="Lee Y."/>
            <person name="Jeon C.O."/>
        </authorList>
    </citation>
    <scope>NUCLEOTIDE SEQUENCE [LARGE SCALE GENOMIC DNA]</scope>
    <source>
        <strain evidence="7">DSM 1231</strain>
    </source>
</reference>
<evidence type="ECO:0000256" key="3">
    <source>
        <dbReference type="ARBA" id="ARBA00022970"/>
    </source>
</evidence>
<dbReference type="SUPFAM" id="SSF53822">
    <property type="entry name" value="Periplasmic binding protein-like I"/>
    <property type="match status" value="1"/>
</dbReference>
<keyword evidence="7" id="KW-1185">Reference proteome</keyword>
<evidence type="ECO:0000259" key="5">
    <source>
        <dbReference type="Pfam" id="PF13458"/>
    </source>
</evidence>
<dbReference type="Proteomes" id="UP000246077">
    <property type="component" value="Unassembled WGS sequence"/>
</dbReference>
<dbReference type="AlphaFoldDB" id="A0A317DTW1"/>
<accession>A0A317DTW1</accession>
<dbReference type="InterPro" id="IPR051010">
    <property type="entry name" value="BCAA_transport"/>
</dbReference>
<dbReference type="OrthoDB" id="7374472at2"/>
<dbReference type="EMBL" id="QGLF01000008">
    <property type="protein sequence ID" value="PWR17812.1"/>
    <property type="molecule type" value="Genomic_DNA"/>
</dbReference>
<feature type="signal peptide" evidence="4">
    <location>
        <begin position="1"/>
        <end position="32"/>
    </location>
</feature>
<proteinExistence type="inferred from homology"/>
<dbReference type="PANTHER" id="PTHR30483">
    <property type="entry name" value="LEUCINE-SPECIFIC-BINDING PROTEIN"/>
    <property type="match status" value="1"/>
</dbReference>
<evidence type="ECO:0000313" key="7">
    <source>
        <dbReference type="Proteomes" id="UP000246077"/>
    </source>
</evidence>
<dbReference type="PANTHER" id="PTHR30483:SF6">
    <property type="entry name" value="PERIPLASMIC BINDING PROTEIN OF ABC TRANSPORTER FOR NATURAL AMINO ACIDS"/>
    <property type="match status" value="1"/>
</dbReference>
<comment type="similarity">
    <text evidence="1">Belongs to the leucine-binding protein family.</text>
</comment>
<feature type="domain" description="Leucine-binding protein" evidence="5">
    <location>
        <begin position="46"/>
        <end position="370"/>
    </location>
</feature>
<dbReference type="Pfam" id="PF13458">
    <property type="entry name" value="Peripla_BP_6"/>
    <property type="match status" value="1"/>
</dbReference>
<evidence type="ECO:0000256" key="4">
    <source>
        <dbReference type="SAM" id="SignalP"/>
    </source>
</evidence>
<keyword evidence="3" id="KW-0029">Amino-acid transport</keyword>
<evidence type="ECO:0000313" key="6">
    <source>
        <dbReference type="EMBL" id="PWR17812.1"/>
    </source>
</evidence>
<keyword evidence="3" id="KW-0813">Transport</keyword>
<feature type="chain" id="PRO_5016314515" description="Leucine-binding protein domain-containing protein" evidence="4">
    <location>
        <begin position="33"/>
        <end position="383"/>
    </location>
</feature>